<gene>
    <name evidence="6" type="ORF">JAJ28_004299</name>
</gene>
<dbReference type="InterPro" id="IPR002104">
    <property type="entry name" value="Integrase_catalytic"/>
</dbReference>
<dbReference type="Gene3D" id="1.10.150.130">
    <property type="match status" value="1"/>
</dbReference>
<dbReference type="InterPro" id="IPR038488">
    <property type="entry name" value="Integrase_DNA-bd_sf"/>
</dbReference>
<protein>
    <submittedName>
        <fullName evidence="6">Tyrosine-type recombinase/integrase</fullName>
    </submittedName>
</protein>
<evidence type="ECO:0000313" key="7">
    <source>
        <dbReference type="Proteomes" id="UP000859505"/>
    </source>
</evidence>
<feature type="domain" description="Tyr recombinase" evidence="5">
    <location>
        <begin position="215"/>
        <end position="412"/>
    </location>
</feature>
<dbReference type="Pfam" id="PF13356">
    <property type="entry name" value="Arm-DNA-bind_3"/>
    <property type="match status" value="1"/>
</dbReference>
<keyword evidence="3" id="KW-0238">DNA-binding</keyword>
<evidence type="ECO:0000256" key="3">
    <source>
        <dbReference type="ARBA" id="ARBA00023125"/>
    </source>
</evidence>
<dbReference type="InterPro" id="IPR010998">
    <property type="entry name" value="Integrase_recombinase_N"/>
</dbReference>
<evidence type="ECO:0000256" key="2">
    <source>
        <dbReference type="ARBA" id="ARBA00022908"/>
    </source>
</evidence>
<dbReference type="CDD" id="cd00801">
    <property type="entry name" value="INT_P4_C"/>
    <property type="match status" value="1"/>
</dbReference>
<comment type="caution">
    <text evidence="6">The sequence shown here is derived from an EMBL/GenBank/DDBJ whole genome shotgun (WGS) entry which is preliminary data.</text>
</comment>
<dbReference type="InterPro" id="IPR050808">
    <property type="entry name" value="Phage_Integrase"/>
</dbReference>
<organism evidence="6 7">
    <name type="scientific">Aeromonas hydrophila</name>
    <dbReference type="NCBI Taxonomy" id="644"/>
    <lineage>
        <taxon>Bacteria</taxon>
        <taxon>Pseudomonadati</taxon>
        <taxon>Pseudomonadota</taxon>
        <taxon>Gammaproteobacteria</taxon>
        <taxon>Aeromonadales</taxon>
        <taxon>Aeromonadaceae</taxon>
        <taxon>Aeromonas</taxon>
    </lineage>
</organism>
<dbReference type="EMBL" id="DACTUL010000056">
    <property type="protein sequence ID" value="HAT6346490.1"/>
    <property type="molecule type" value="Genomic_DNA"/>
</dbReference>
<proteinExistence type="inferred from homology"/>
<dbReference type="Proteomes" id="UP000859505">
    <property type="component" value="Unassembled WGS sequence"/>
</dbReference>
<evidence type="ECO:0000256" key="1">
    <source>
        <dbReference type="ARBA" id="ARBA00008857"/>
    </source>
</evidence>
<evidence type="ECO:0000313" key="6">
    <source>
        <dbReference type="EMBL" id="HAT6346490.1"/>
    </source>
</evidence>
<evidence type="ECO:0000256" key="4">
    <source>
        <dbReference type="ARBA" id="ARBA00023172"/>
    </source>
</evidence>
<reference evidence="6" key="2">
    <citation type="submission" date="2020-01" db="EMBL/GenBank/DDBJ databases">
        <authorList>
            <consortium name="NCBI Pathogen Detection Project"/>
        </authorList>
    </citation>
    <scope>NUCLEOTIDE SEQUENCE</scope>
    <source>
        <strain evidence="6">OLC2673_Aeromonas</strain>
    </source>
</reference>
<dbReference type="PANTHER" id="PTHR30629:SF2">
    <property type="entry name" value="PROPHAGE INTEGRASE INTS-RELATED"/>
    <property type="match status" value="1"/>
</dbReference>
<dbReference type="Gene3D" id="3.30.160.390">
    <property type="entry name" value="Integrase, DNA-binding domain"/>
    <property type="match status" value="1"/>
</dbReference>
<dbReference type="InterPro" id="IPR011010">
    <property type="entry name" value="DNA_brk_join_enz"/>
</dbReference>
<dbReference type="GO" id="GO:0006310">
    <property type="term" value="P:DNA recombination"/>
    <property type="evidence" value="ECO:0007669"/>
    <property type="project" value="UniProtKB-KW"/>
</dbReference>
<name>A0AAD3YLS6_AERHY</name>
<accession>A0AAD3YLS6</accession>
<sequence>MADRQQRKPITQDREISALTTEEGKAVSRFTVYSKHGGGLHIEVRPDGLKRFNYRARLNGKQFDYQIGLYPAMTLAKARTVHAEAVALVKQGIDPRKVAKQAKAKNIQMPTLGEVYRDWMAMRAKSKPIGSRTLRDYEGTYTRHIESAIGNIRVCDLSRAVLYEHFRQVETTEGARKGLIILNQCLDHAVLQGHIEINPARLLKPAMFGASMPPPRERWLTKDELRQLWAALEQATSGGGSVSAGGRGIASNVVLSLGVANCLRMICLTAVRRSEAVGMRWEQINGDRWTIPETKNGRAHVVTLCPLALEIIEAQKPLSNGPYVFESTSKPGHPITGDAVTRALERVRMKYLAELVPFSPHDLRRSVATGAAEYLDAPERLIELMLNHVPKDRLIRTYQVGGMAEKLRALFLRWGGFIKTVTQTEQTKPDNVVSLNFEGRGLFS</sequence>
<reference evidence="6" key="1">
    <citation type="journal article" date="2018" name="Genome Biol.">
        <title>SKESA: strategic k-mer extension for scrupulous assemblies.</title>
        <authorList>
            <person name="Souvorov A."/>
            <person name="Agarwala R."/>
            <person name="Lipman D.J."/>
        </authorList>
    </citation>
    <scope>NUCLEOTIDE SEQUENCE</scope>
    <source>
        <strain evidence="6">OLC2673_Aeromonas</strain>
    </source>
</reference>
<dbReference type="Gene3D" id="1.10.443.10">
    <property type="entry name" value="Intergrase catalytic core"/>
    <property type="match status" value="1"/>
</dbReference>
<keyword evidence="2" id="KW-0229">DNA integration</keyword>
<dbReference type="AlphaFoldDB" id="A0AAD3YLS6"/>
<dbReference type="PROSITE" id="PS51898">
    <property type="entry name" value="TYR_RECOMBINASE"/>
    <property type="match status" value="1"/>
</dbReference>
<dbReference type="Pfam" id="PF00589">
    <property type="entry name" value="Phage_integrase"/>
    <property type="match status" value="1"/>
</dbReference>
<dbReference type="InterPro" id="IPR025166">
    <property type="entry name" value="Integrase_DNA_bind_dom"/>
</dbReference>
<dbReference type="InterPro" id="IPR013762">
    <property type="entry name" value="Integrase-like_cat_sf"/>
</dbReference>
<dbReference type="PANTHER" id="PTHR30629">
    <property type="entry name" value="PROPHAGE INTEGRASE"/>
    <property type="match status" value="1"/>
</dbReference>
<comment type="similarity">
    <text evidence="1">Belongs to the 'phage' integrase family.</text>
</comment>
<keyword evidence="4" id="KW-0233">DNA recombination</keyword>
<dbReference type="GO" id="GO:0003677">
    <property type="term" value="F:DNA binding"/>
    <property type="evidence" value="ECO:0007669"/>
    <property type="project" value="UniProtKB-KW"/>
</dbReference>
<dbReference type="SUPFAM" id="SSF56349">
    <property type="entry name" value="DNA breaking-rejoining enzymes"/>
    <property type="match status" value="1"/>
</dbReference>
<dbReference type="GO" id="GO:0015074">
    <property type="term" value="P:DNA integration"/>
    <property type="evidence" value="ECO:0007669"/>
    <property type="project" value="UniProtKB-KW"/>
</dbReference>
<evidence type="ECO:0000259" key="5">
    <source>
        <dbReference type="PROSITE" id="PS51898"/>
    </source>
</evidence>